<evidence type="ECO:0000313" key="3">
    <source>
        <dbReference type="Proteomes" id="UP000823935"/>
    </source>
</evidence>
<organism evidence="2 3">
    <name type="scientific">Candidatus Limivivens intestinipullorum</name>
    <dbReference type="NCBI Taxonomy" id="2840858"/>
    <lineage>
        <taxon>Bacteria</taxon>
        <taxon>Bacillati</taxon>
        <taxon>Bacillota</taxon>
        <taxon>Clostridia</taxon>
        <taxon>Lachnospirales</taxon>
        <taxon>Lachnospiraceae</taxon>
        <taxon>Lachnospiraceae incertae sedis</taxon>
        <taxon>Candidatus Limivivens</taxon>
    </lineage>
</organism>
<dbReference type="PANTHER" id="PTHR43649:SF11">
    <property type="entry name" value="ABC TRANSPORTER SUBSTRATE-BINDING PROTEIN YESO-RELATED"/>
    <property type="match status" value="1"/>
</dbReference>
<dbReference type="EMBL" id="DVIQ01000003">
    <property type="protein sequence ID" value="HIS30041.1"/>
    <property type="molecule type" value="Genomic_DNA"/>
</dbReference>
<protein>
    <submittedName>
        <fullName evidence="2">Extracellular solute-binding protein</fullName>
    </submittedName>
</protein>
<reference evidence="2" key="1">
    <citation type="submission" date="2020-10" db="EMBL/GenBank/DDBJ databases">
        <authorList>
            <person name="Gilroy R."/>
        </authorList>
    </citation>
    <scope>NUCLEOTIDE SEQUENCE</scope>
    <source>
        <strain evidence="2">CHK190-19873</strain>
    </source>
</reference>
<dbReference type="Proteomes" id="UP000823935">
    <property type="component" value="Unassembled WGS sequence"/>
</dbReference>
<dbReference type="PANTHER" id="PTHR43649">
    <property type="entry name" value="ARABINOSE-BINDING PROTEIN-RELATED"/>
    <property type="match status" value="1"/>
</dbReference>
<evidence type="ECO:0000256" key="1">
    <source>
        <dbReference type="SAM" id="SignalP"/>
    </source>
</evidence>
<name>A0A9D1EQU1_9FIRM</name>
<gene>
    <name evidence="2" type="ORF">IAB44_00590</name>
</gene>
<evidence type="ECO:0000313" key="2">
    <source>
        <dbReference type="EMBL" id="HIS30041.1"/>
    </source>
</evidence>
<reference evidence="2" key="2">
    <citation type="journal article" date="2021" name="PeerJ">
        <title>Extensive microbial diversity within the chicken gut microbiome revealed by metagenomics and culture.</title>
        <authorList>
            <person name="Gilroy R."/>
            <person name="Ravi A."/>
            <person name="Getino M."/>
            <person name="Pursley I."/>
            <person name="Horton D.L."/>
            <person name="Alikhan N.F."/>
            <person name="Baker D."/>
            <person name="Gharbi K."/>
            <person name="Hall N."/>
            <person name="Watson M."/>
            <person name="Adriaenssens E.M."/>
            <person name="Foster-Nyarko E."/>
            <person name="Jarju S."/>
            <person name="Secka A."/>
            <person name="Antonio M."/>
            <person name="Oren A."/>
            <person name="Chaudhuri R.R."/>
            <person name="La Ragione R."/>
            <person name="Hildebrand F."/>
            <person name="Pallen M.J."/>
        </authorList>
    </citation>
    <scope>NUCLEOTIDE SEQUENCE</scope>
    <source>
        <strain evidence="2">CHK190-19873</strain>
    </source>
</reference>
<dbReference type="SUPFAM" id="SSF53850">
    <property type="entry name" value="Periplasmic binding protein-like II"/>
    <property type="match status" value="1"/>
</dbReference>
<dbReference type="PROSITE" id="PS51257">
    <property type="entry name" value="PROKAR_LIPOPROTEIN"/>
    <property type="match status" value="1"/>
</dbReference>
<comment type="caution">
    <text evidence="2">The sequence shown here is derived from an EMBL/GenBank/DDBJ whole genome shotgun (WGS) entry which is preliminary data.</text>
</comment>
<keyword evidence="1" id="KW-0732">Signal</keyword>
<dbReference type="Gene3D" id="3.40.190.10">
    <property type="entry name" value="Periplasmic binding protein-like II"/>
    <property type="match status" value="2"/>
</dbReference>
<accession>A0A9D1EQU1</accession>
<proteinExistence type="predicted"/>
<dbReference type="AlphaFoldDB" id="A0A9D1EQU1"/>
<sequence>MKKRITAMIAAAAMACSCFGMAASAEEQVTLRFAWWGGDDRLEATLAVIEAFEAENPNITIEAEYGSSDGYHDKLSTALAGGTAADIVQIDPETMPTYVEINPDYFLSFDEYGFDFSNFDEGFLRTQINGYYDGQQLGIPTGIAGPTLLVNQDLADAIGIDFSQDYDWDDLIEWGKQVREYDDSMYLLSANKSYITTFIFYNYAKQLTGKTLFDVESGELNITEDELTQCFAYIQSLYDNEVIAPASYSANYDGDNLQSDPNWIDGKYVATFAHVSTMNVMMAANEDANYSVGKLPVMADAKDNGWTANCPQIISVTSTCEHPEEAMLFLDYFFNNEESMSTLACTRSVPPTAKAREICEADGTLDSLMMEAADICSAYGGLTPDKYASSQEGKQIITDLVELVGYGEYTPEAAATDALNQLPRLVG</sequence>
<dbReference type="InterPro" id="IPR050490">
    <property type="entry name" value="Bact_solute-bd_prot1"/>
</dbReference>
<feature type="chain" id="PRO_5039326209" evidence="1">
    <location>
        <begin position="23"/>
        <end position="427"/>
    </location>
</feature>
<dbReference type="Pfam" id="PF13416">
    <property type="entry name" value="SBP_bac_8"/>
    <property type="match status" value="1"/>
</dbReference>
<dbReference type="InterPro" id="IPR006059">
    <property type="entry name" value="SBP"/>
</dbReference>
<feature type="signal peptide" evidence="1">
    <location>
        <begin position="1"/>
        <end position="22"/>
    </location>
</feature>